<gene>
    <name evidence="3" type="ORF">L3X38_041938</name>
</gene>
<comment type="caution">
    <text evidence="3">The sequence shown here is derived from an EMBL/GenBank/DDBJ whole genome shotgun (WGS) entry which is preliminary data.</text>
</comment>
<organism evidence="3 4">
    <name type="scientific">Prunus dulcis</name>
    <name type="common">Almond</name>
    <name type="synonym">Amygdalus dulcis</name>
    <dbReference type="NCBI Taxonomy" id="3755"/>
    <lineage>
        <taxon>Eukaryota</taxon>
        <taxon>Viridiplantae</taxon>
        <taxon>Streptophyta</taxon>
        <taxon>Embryophyta</taxon>
        <taxon>Tracheophyta</taxon>
        <taxon>Spermatophyta</taxon>
        <taxon>Magnoliopsida</taxon>
        <taxon>eudicotyledons</taxon>
        <taxon>Gunneridae</taxon>
        <taxon>Pentapetalae</taxon>
        <taxon>rosids</taxon>
        <taxon>fabids</taxon>
        <taxon>Rosales</taxon>
        <taxon>Rosaceae</taxon>
        <taxon>Amygdaloideae</taxon>
        <taxon>Amygdaleae</taxon>
        <taxon>Prunus</taxon>
    </lineage>
</organism>
<feature type="region of interest" description="Disordered" evidence="1">
    <location>
        <begin position="277"/>
        <end position="318"/>
    </location>
</feature>
<reference evidence="3 4" key="1">
    <citation type="journal article" date="2022" name="G3 (Bethesda)">
        <title>Whole-genome sequence and methylome profiling of the almond [Prunus dulcis (Mill.) D.A. Webb] cultivar 'Nonpareil'.</title>
        <authorList>
            <person name="D'Amico-Willman K.M."/>
            <person name="Ouma W.Z."/>
            <person name="Meulia T."/>
            <person name="Sideli G.M."/>
            <person name="Gradziel T.M."/>
            <person name="Fresnedo-Ramirez J."/>
        </authorList>
    </citation>
    <scope>NUCLEOTIDE SEQUENCE [LARGE SCALE GENOMIC DNA]</scope>
    <source>
        <strain evidence="3">Clone GOH B32 T37-40</strain>
    </source>
</reference>
<dbReference type="Pfam" id="PF07727">
    <property type="entry name" value="RVT_2"/>
    <property type="match status" value="1"/>
</dbReference>
<dbReference type="CDD" id="cd09272">
    <property type="entry name" value="RNase_HI_RT_Ty1"/>
    <property type="match status" value="1"/>
</dbReference>
<sequence>MISNSASPCHKISNFIGISNTSSSRLGDTQKIIRIKRHMIDCPRANDLSYGIICIRSMEYITRTTPCILTSSSIFDFIPSTEVAIQFETSVKSMSRIATICAIYSIYLELCSGSHNMCSEKFIWYSLSRYLGQDLGVSLIQGWGRDLSLGANAHITPDIGNLNNAQEYVGNEQVGGIGPQNPEDAFPREIVSSSESKFPLQLVHSDVWCSPINSVKDLTTGRVFLSRHVLFDEGTFPFAHPALTSLRQGVLSDSGTESTLSFNFPITKPDLVYPEPIAAPNDLVPSPSPQITHPIPSQPPSSSPLSQDRGRDTSTFSAPVQELVVIRESSPSTVPLEAATSSIPPLITNIHADTTTTLTETAISTQPVRHQMVTRSQTGTLKPSSRYALHLQVDSTNVEPSCFSKAIKRTEWRTAMATEFSALQRCGTWTLVPFQYHMNVLPNKWVFKIKRHSDGSIERYKARLVANGFHQQEGLDYSETFSPVVKHTTIRMVLGLAVSNKWLVRQLDVQNAFLHGFLTEDVYMRQSAGFVDSQYPNHVCKLQRSLYGLKQAPRAWFKRFSDFLLQLGFQESRCDYSLFVYKHNGVFLILLIYVDDILVTGNNSSQVMMLIQRLGKLFSMKDLGRLNYFLGIEATYEGSALHLTQKKYASDLLTRTGFADCKPISTPCISSQKLSLHGGEPLVDPSEYRQVVGALQYLTITRPDLSYAVNQVCQFMHSPTTLHWQAVKRILRYLKATYDHGLRYKPGKLELNAYSDADYAGDPDTRHSTGGFCVYFGSNLISWSSKKQKTVSRSSTKAEYRQLAYTAAELSWLRAFSEIYAFSYLRLLYGLSSSRFKALVFKLPVLQGPLSLRGAVRPRSDVDKATGFLNLNDSSLSSGSFE</sequence>
<evidence type="ECO:0000313" key="4">
    <source>
        <dbReference type="Proteomes" id="UP001054821"/>
    </source>
</evidence>
<evidence type="ECO:0000256" key="1">
    <source>
        <dbReference type="SAM" id="MobiDB-lite"/>
    </source>
</evidence>
<dbReference type="SUPFAM" id="SSF56672">
    <property type="entry name" value="DNA/RNA polymerases"/>
    <property type="match status" value="1"/>
</dbReference>
<dbReference type="PANTHER" id="PTHR11439:SF500">
    <property type="entry name" value="RNA-DIRECTED DNA POLYMERASE"/>
    <property type="match status" value="1"/>
</dbReference>
<dbReference type="Proteomes" id="UP001054821">
    <property type="component" value="Chromosome 8"/>
</dbReference>
<dbReference type="InterPro" id="IPR013103">
    <property type="entry name" value="RVT_2"/>
</dbReference>
<dbReference type="InterPro" id="IPR043502">
    <property type="entry name" value="DNA/RNA_pol_sf"/>
</dbReference>
<dbReference type="AlphaFoldDB" id="A0AAD4UU00"/>
<keyword evidence="4" id="KW-1185">Reference proteome</keyword>
<name>A0AAD4UU00_PRUDU</name>
<evidence type="ECO:0000313" key="3">
    <source>
        <dbReference type="EMBL" id="KAI5312764.1"/>
    </source>
</evidence>
<dbReference type="PANTHER" id="PTHR11439">
    <property type="entry name" value="GAG-POL-RELATED RETROTRANSPOSON"/>
    <property type="match status" value="1"/>
</dbReference>
<accession>A0AAD4UU00</accession>
<feature type="domain" description="Reverse transcriptase Ty1/copia-type" evidence="2">
    <location>
        <begin position="428"/>
        <end position="669"/>
    </location>
</feature>
<proteinExistence type="predicted"/>
<protein>
    <recommendedName>
        <fullName evidence="2">Reverse transcriptase Ty1/copia-type domain-containing protein</fullName>
    </recommendedName>
</protein>
<dbReference type="EMBL" id="JAJFAZ020000008">
    <property type="protein sequence ID" value="KAI5312764.1"/>
    <property type="molecule type" value="Genomic_DNA"/>
</dbReference>
<evidence type="ECO:0000259" key="2">
    <source>
        <dbReference type="Pfam" id="PF07727"/>
    </source>
</evidence>